<protein>
    <submittedName>
        <fullName evidence="1">Uncharacterized protein</fullName>
    </submittedName>
</protein>
<accession>A0ACB8W057</accession>
<name>A0ACB8W057_9TELE</name>
<gene>
    <name evidence="1" type="ORF">L3Q82_002288</name>
</gene>
<proteinExistence type="predicted"/>
<dbReference type="Proteomes" id="UP000831701">
    <property type="component" value="Chromosome 16"/>
</dbReference>
<comment type="caution">
    <text evidence="1">The sequence shown here is derived from an EMBL/GenBank/DDBJ whole genome shotgun (WGS) entry which is preliminary data.</text>
</comment>
<keyword evidence="2" id="KW-1185">Reference proteome</keyword>
<evidence type="ECO:0000313" key="2">
    <source>
        <dbReference type="Proteomes" id="UP000831701"/>
    </source>
</evidence>
<sequence>MEEEAAAEETLAGSTSAETESWFRDSSVRLPPWPAELSGACEAAAAAQDASSGGTCRSTDRRILRLGSQFVRKSHEVKVAVTVSPMIETSTPTMLGRTEPAHCTVCCCTLANKILMVLFMVLLIFAILFGNLVTLAVILGTKHFHTPQGYLKASLAVADLAVGIFVVPLSVYAEVYLMVTDSALEWTSYNSQSVSFHPCNVIGPIFAGCTLVSITTIFLLTIERSIAVLRPLHKDSVITRKRTTILIVLSWVGSFFLAVFPMVFSSEITLEYNSCSRMCNYALGTIGEFPSQAWNILLLFPAFDFTLLGGTVVINIISLSSIRQHSRRRKHLAETECQGTTKPTFSDIKAAKTIGTLTVAFTASFTPIAVFVWKELKKTGLQAAPADHCYAGPEDVACDFCTGRKLKAVKSCLVCLVSYCEKHLQSHYDVAQLKKHKLVDPSKKLQENICSRHDEVMKMFCPH</sequence>
<organism evidence="1 2">
    <name type="scientific">Scortum barcoo</name>
    <name type="common">barcoo grunter</name>
    <dbReference type="NCBI Taxonomy" id="214431"/>
    <lineage>
        <taxon>Eukaryota</taxon>
        <taxon>Metazoa</taxon>
        <taxon>Chordata</taxon>
        <taxon>Craniata</taxon>
        <taxon>Vertebrata</taxon>
        <taxon>Euteleostomi</taxon>
        <taxon>Actinopterygii</taxon>
        <taxon>Neopterygii</taxon>
        <taxon>Teleostei</taxon>
        <taxon>Neoteleostei</taxon>
        <taxon>Acanthomorphata</taxon>
        <taxon>Eupercaria</taxon>
        <taxon>Centrarchiformes</taxon>
        <taxon>Terapontoidei</taxon>
        <taxon>Terapontidae</taxon>
        <taxon>Scortum</taxon>
    </lineage>
</organism>
<evidence type="ECO:0000313" key="1">
    <source>
        <dbReference type="EMBL" id="KAI3360562.1"/>
    </source>
</evidence>
<dbReference type="EMBL" id="CM041546">
    <property type="protein sequence ID" value="KAI3360562.1"/>
    <property type="molecule type" value="Genomic_DNA"/>
</dbReference>
<reference evidence="1" key="1">
    <citation type="submission" date="2022-04" db="EMBL/GenBank/DDBJ databases">
        <title>Jade perch genome.</title>
        <authorList>
            <person name="Chao B."/>
        </authorList>
    </citation>
    <scope>NUCLEOTIDE SEQUENCE</scope>
    <source>
        <strain evidence="1">CB-2022</strain>
    </source>
</reference>